<feature type="domain" description="THAP-type" evidence="6">
    <location>
        <begin position="30"/>
        <end position="94"/>
    </location>
</feature>
<evidence type="ECO:0000313" key="8">
    <source>
        <dbReference type="Proteomes" id="UP000826195"/>
    </source>
</evidence>
<keyword evidence="4" id="KW-0238">DNA-binding</keyword>
<evidence type="ECO:0000256" key="3">
    <source>
        <dbReference type="ARBA" id="ARBA00022833"/>
    </source>
</evidence>
<feature type="coiled-coil region" evidence="5">
    <location>
        <begin position="218"/>
        <end position="266"/>
    </location>
</feature>
<dbReference type="EMBL" id="JAHXZJ010001492">
    <property type="protein sequence ID" value="KAH0552442.1"/>
    <property type="molecule type" value="Genomic_DNA"/>
</dbReference>
<evidence type="ECO:0000256" key="1">
    <source>
        <dbReference type="ARBA" id="ARBA00022723"/>
    </source>
</evidence>
<evidence type="ECO:0000259" key="6">
    <source>
        <dbReference type="Pfam" id="PF05485"/>
    </source>
</evidence>
<gene>
    <name evidence="7" type="ORF">KQX54_010096</name>
</gene>
<keyword evidence="1" id="KW-0479">Metal-binding</keyword>
<dbReference type="InterPro" id="IPR006612">
    <property type="entry name" value="THAP_Znf"/>
</dbReference>
<keyword evidence="2" id="KW-0863">Zinc-finger</keyword>
<evidence type="ECO:0000256" key="2">
    <source>
        <dbReference type="ARBA" id="ARBA00022771"/>
    </source>
</evidence>
<evidence type="ECO:0000313" key="7">
    <source>
        <dbReference type="EMBL" id="KAH0552442.1"/>
    </source>
</evidence>
<dbReference type="Pfam" id="PF05485">
    <property type="entry name" value="THAP"/>
    <property type="match status" value="1"/>
</dbReference>
<dbReference type="AlphaFoldDB" id="A0AAV7I2N9"/>
<evidence type="ECO:0000256" key="5">
    <source>
        <dbReference type="SAM" id="Coils"/>
    </source>
</evidence>
<accession>A0AAV7I2N9</accession>
<keyword evidence="8" id="KW-1185">Reference proteome</keyword>
<proteinExistence type="predicted"/>
<reference evidence="7 8" key="1">
    <citation type="journal article" date="2021" name="J. Hered.">
        <title>A chromosome-level genome assembly of the parasitoid wasp, Cotesia glomerata (Hymenoptera: Braconidae).</title>
        <authorList>
            <person name="Pinto B.J."/>
            <person name="Weis J.J."/>
            <person name="Gamble T."/>
            <person name="Ode P.J."/>
            <person name="Paul R."/>
            <person name="Zaspel J.M."/>
        </authorList>
    </citation>
    <scope>NUCLEOTIDE SEQUENCE [LARGE SCALE GENOMIC DNA]</scope>
    <source>
        <strain evidence="7">CgM1</strain>
    </source>
</reference>
<dbReference type="GO" id="GO:0008270">
    <property type="term" value="F:zinc ion binding"/>
    <property type="evidence" value="ECO:0007669"/>
    <property type="project" value="UniProtKB-KW"/>
</dbReference>
<dbReference type="GO" id="GO:0003677">
    <property type="term" value="F:DNA binding"/>
    <property type="evidence" value="ECO:0007669"/>
    <property type="project" value="UniProtKB-KW"/>
</dbReference>
<protein>
    <recommendedName>
        <fullName evidence="6">THAP-type domain-containing protein</fullName>
    </recommendedName>
</protein>
<organism evidence="7 8">
    <name type="scientific">Cotesia glomerata</name>
    <name type="common">Lepidopteran parasitic wasp</name>
    <name type="synonym">Apanteles glomeratus</name>
    <dbReference type="NCBI Taxonomy" id="32391"/>
    <lineage>
        <taxon>Eukaryota</taxon>
        <taxon>Metazoa</taxon>
        <taxon>Ecdysozoa</taxon>
        <taxon>Arthropoda</taxon>
        <taxon>Hexapoda</taxon>
        <taxon>Insecta</taxon>
        <taxon>Pterygota</taxon>
        <taxon>Neoptera</taxon>
        <taxon>Endopterygota</taxon>
        <taxon>Hymenoptera</taxon>
        <taxon>Apocrita</taxon>
        <taxon>Ichneumonoidea</taxon>
        <taxon>Braconidae</taxon>
        <taxon>Microgastrinae</taxon>
        <taxon>Cotesia</taxon>
    </lineage>
</organism>
<evidence type="ECO:0000256" key="4">
    <source>
        <dbReference type="ARBA" id="ARBA00023125"/>
    </source>
</evidence>
<keyword evidence="3" id="KW-0862">Zinc</keyword>
<name>A0AAV7I2N9_COTGL</name>
<dbReference type="Proteomes" id="UP000826195">
    <property type="component" value="Unassembled WGS sequence"/>
</dbReference>
<sequence length="308" mass="35424">MSRKYRKDFSSQLATRLQLDSGGLVLATIAHNADRLRKWSLALSQNLTPDKFVCELHFSDDDIIKKDMIPILNQDCYISSRKKYTLKPNVIPRVDRIPNIVEDANLQIDPDDVLPAARTPEVETSSIAPDVNEVTNLKTNESTNVQFTLLGNEDFWDLLKELETINSCDGTGFDSNRCSVSCKNLLSNENQRYYQGIIRCQPCRTLRRQLQNRDSKSTQNLKIQYDMLKRELISQKRKTSRLKRKNNELSQLIEDQKLKCAAVEAEIIEKAIADLPEIQQKAVRACFDAAKSFDINILRLQPIKRYCR</sequence>
<comment type="caution">
    <text evidence="7">The sequence shown here is derived from an EMBL/GenBank/DDBJ whole genome shotgun (WGS) entry which is preliminary data.</text>
</comment>
<keyword evidence="5" id="KW-0175">Coiled coil</keyword>